<name>A0ABU7GZ02_9SPHI</name>
<accession>A0ABU7GZ02</accession>
<dbReference type="Gene3D" id="1.20.1300.10">
    <property type="entry name" value="Fumarate reductase/succinate dehydrogenase, transmembrane subunit"/>
    <property type="match status" value="1"/>
</dbReference>
<evidence type="ECO:0000256" key="1">
    <source>
        <dbReference type="SAM" id="Phobius"/>
    </source>
</evidence>
<feature type="transmembrane region" description="Helical" evidence="1">
    <location>
        <begin position="105"/>
        <end position="125"/>
    </location>
</feature>
<feature type="transmembrane region" description="Helical" evidence="1">
    <location>
        <begin position="159"/>
        <end position="180"/>
    </location>
</feature>
<feature type="transmembrane region" description="Helical" evidence="1">
    <location>
        <begin position="20"/>
        <end position="41"/>
    </location>
</feature>
<dbReference type="SUPFAM" id="SSF81343">
    <property type="entry name" value="Fumarate reductase respiratory complex transmembrane subunits"/>
    <property type="match status" value="1"/>
</dbReference>
<dbReference type="InterPro" id="IPR011138">
    <property type="entry name" value="Cytochrome_b-558"/>
</dbReference>
<keyword evidence="1" id="KW-0472">Membrane</keyword>
<feature type="transmembrane region" description="Helical" evidence="1">
    <location>
        <begin position="201"/>
        <end position="224"/>
    </location>
</feature>
<dbReference type="Proteomes" id="UP001337681">
    <property type="component" value="Unassembled WGS sequence"/>
</dbReference>
<organism evidence="2 3">
    <name type="scientific">Pedobacter flavus</name>
    <dbReference type="NCBI Taxonomy" id="3113906"/>
    <lineage>
        <taxon>Bacteria</taxon>
        <taxon>Pseudomonadati</taxon>
        <taxon>Bacteroidota</taxon>
        <taxon>Sphingobacteriia</taxon>
        <taxon>Sphingobacteriales</taxon>
        <taxon>Sphingobacteriaceae</taxon>
        <taxon>Pedobacter</taxon>
    </lineage>
</organism>
<comment type="caution">
    <text evidence="2">The sequence shown here is derived from an EMBL/GenBank/DDBJ whole genome shotgun (WGS) entry which is preliminary data.</text>
</comment>
<dbReference type="NCBIfam" id="TIGR02046">
    <property type="entry name" value="sdhC_b558_fam"/>
    <property type="match status" value="1"/>
</dbReference>
<dbReference type="CDD" id="cd03498">
    <property type="entry name" value="SQR_TypeB_2_TM"/>
    <property type="match status" value="1"/>
</dbReference>
<gene>
    <name evidence="2" type="ORF">VRU49_02325</name>
</gene>
<keyword evidence="3" id="KW-1185">Reference proteome</keyword>
<feature type="transmembrane region" description="Helical" evidence="1">
    <location>
        <begin position="61"/>
        <end position="84"/>
    </location>
</feature>
<protein>
    <submittedName>
        <fullName evidence="2">Succinate dehydrogenase cytochrome b subunit</fullName>
    </submittedName>
</protein>
<proteinExistence type="predicted"/>
<dbReference type="RefSeq" id="WP_330145163.1">
    <property type="nucleotide sequence ID" value="NZ_JAZDQU010000001.1"/>
</dbReference>
<evidence type="ECO:0000313" key="2">
    <source>
        <dbReference type="EMBL" id="MEE1884246.1"/>
    </source>
</evidence>
<evidence type="ECO:0000313" key="3">
    <source>
        <dbReference type="Proteomes" id="UP001337681"/>
    </source>
</evidence>
<reference evidence="2 3" key="1">
    <citation type="submission" date="2024-01" db="EMBL/GenBank/DDBJ databases">
        <title>Pedobacter sp. nov., isolated from oil-contaminated soil.</title>
        <authorList>
            <person name="Le N.T.T."/>
        </authorList>
    </citation>
    <scope>NUCLEOTIDE SEQUENCE [LARGE SCALE GENOMIC DNA]</scope>
    <source>
        <strain evidence="2 3">VNH31</strain>
    </source>
</reference>
<dbReference type="InterPro" id="IPR034804">
    <property type="entry name" value="SQR/QFR_C/D"/>
</dbReference>
<sequence>MSNTGNVFKSSIGKKMVMGITGLFLVVFLVIHCFLNSLIFINDGGLAFNKGAHFMATNWLIRAMEIVLILGILAHIFQALRLTIENRKARPVKYAVTNGNANSTWYSRSMGLLGTLLLIFLIVHMSDFWVTSRFTGIPGIDANGNEDLYAEMLVSFSDLWLVIFYVLSMVSLAYHLIHGFSSAFQTLGLNHKKYTPFIKGFGFWFSILLSVVFSLMPLAIYFQIIN</sequence>
<keyword evidence="1" id="KW-1133">Transmembrane helix</keyword>
<dbReference type="EMBL" id="JAZDQU010000001">
    <property type="protein sequence ID" value="MEE1884246.1"/>
    <property type="molecule type" value="Genomic_DNA"/>
</dbReference>
<keyword evidence="1" id="KW-0812">Transmembrane</keyword>